<dbReference type="HOGENOM" id="CLU_2347520_0_0_1"/>
<accession>A0A0C9Z7D2</accession>
<evidence type="ECO:0000313" key="1">
    <source>
        <dbReference type="EMBL" id="KIK15793.1"/>
    </source>
</evidence>
<reference evidence="1 2" key="1">
    <citation type="submission" date="2014-04" db="EMBL/GenBank/DDBJ databases">
        <authorList>
            <consortium name="DOE Joint Genome Institute"/>
            <person name="Kuo A."/>
            <person name="Kohler A."/>
            <person name="Costa M.D."/>
            <person name="Nagy L.G."/>
            <person name="Floudas D."/>
            <person name="Copeland A."/>
            <person name="Barry K.W."/>
            <person name="Cichocki N."/>
            <person name="Veneault-Fourrey C."/>
            <person name="LaButti K."/>
            <person name="Lindquist E.A."/>
            <person name="Lipzen A."/>
            <person name="Lundell T."/>
            <person name="Morin E."/>
            <person name="Murat C."/>
            <person name="Sun H."/>
            <person name="Tunlid A."/>
            <person name="Henrissat B."/>
            <person name="Grigoriev I.V."/>
            <person name="Hibbett D.S."/>
            <person name="Martin F."/>
            <person name="Nordberg H.P."/>
            <person name="Cantor M.N."/>
            <person name="Hua S.X."/>
        </authorList>
    </citation>
    <scope>NUCLEOTIDE SEQUENCE [LARGE SCALE GENOMIC DNA]</scope>
    <source>
        <strain evidence="1 2">441</strain>
    </source>
</reference>
<dbReference type="EMBL" id="KN833878">
    <property type="protein sequence ID" value="KIK15793.1"/>
    <property type="molecule type" value="Genomic_DNA"/>
</dbReference>
<gene>
    <name evidence="1" type="ORF">PISMIDRAFT_638328</name>
</gene>
<dbReference type="Proteomes" id="UP000054018">
    <property type="component" value="Unassembled WGS sequence"/>
</dbReference>
<sequence length="97" mass="10814">MKLPDVAAQGKSDEKFLSHREGWRDLSKCFAFDIAHDDQEIPFPLHHATYARNCYSPLGGNELTASTSREPIASSSTFTDSFPHCSGSQFTHAILWV</sequence>
<organism evidence="1 2">
    <name type="scientific">Pisolithus microcarpus 441</name>
    <dbReference type="NCBI Taxonomy" id="765257"/>
    <lineage>
        <taxon>Eukaryota</taxon>
        <taxon>Fungi</taxon>
        <taxon>Dikarya</taxon>
        <taxon>Basidiomycota</taxon>
        <taxon>Agaricomycotina</taxon>
        <taxon>Agaricomycetes</taxon>
        <taxon>Agaricomycetidae</taxon>
        <taxon>Boletales</taxon>
        <taxon>Sclerodermatineae</taxon>
        <taxon>Pisolithaceae</taxon>
        <taxon>Pisolithus</taxon>
    </lineage>
</organism>
<evidence type="ECO:0000313" key="2">
    <source>
        <dbReference type="Proteomes" id="UP000054018"/>
    </source>
</evidence>
<keyword evidence="2" id="KW-1185">Reference proteome</keyword>
<protein>
    <submittedName>
        <fullName evidence="1">Uncharacterized protein</fullName>
    </submittedName>
</protein>
<proteinExistence type="predicted"/>
<name>A0A0C9Z7D2_9AGAM</name>
<dbReference type="AlphaFoldDB" id="A0A0C9Z7D2"/>
<reference evidence="2" key="2">
    <citation type="submission" date="2015-01" db="EMBL/GenBank/DDBJ databases">
        <title>Evolutionary Origins and Diversification of the Mycorrhizal Mutualists.</title>
        <authorList>
            <consortium name="DOE Joint Genome Institute"/>
            <consortium name="Mycorrhizal Genomics Consortium"/>
            <person name="Kohler A."/>
            <person name="Kuo A."/>
            <person name="Nagy L.G."/>
            <person name="Floudas D."/>
            <person name="Copeland A."/>
            <person name="Barry K.W."/>
            <person name="Cichocki N."/>
            <person name="Veneault-Fourrey C."/>
            <person name="LaButti K."/>
            <person name="Lindquist E.A."/>
            <person name="Lipzen A."/>
            <person name="Lundell T."/>
            <person name="Morin E."/>
            <person name="Murat C."/>
            <person name="Riley R."/>
            <person name="Ohm R."/>
            <person name="Sun H."/>
            <person name="Tunlid A."/>
            <person name="Henrissat B."/>
            <person name="Grigoriev I.V."/>
            <person name="Hibbett D.S."/>
            <person name="Martin F."/>
        </authorList>
    </citation>
    <scope>NUCLEOTIDE SEQUENCE [LARGE SCALE GENOMIC DNA]</scope>
    <source>
        <strain evidence="2">441</strain>
    </source>
</reference>
<dbReference type="OrthoDB" id="10471003at2759"/>